<evidence type="ECO:0000313" key="1">
    <source>
        <dbReference type="EMBL" id="RJF71830.1"/>
    </source>
</evidence>
<gene>
    <name evidence="1" type="ORF">D3875_09925</name>
</gene>
<dbReference type="EMBL" id="QYUJ01000014">
    <property type="protein sequence ID" value="RJF71830.1"/>
    <property type="molecule type" value="Genomic_DNA"/>
</dbReference>
<reference evidence="1 2" key="1">
    <citation type="submission" date="2018-09" db="EMBL/GenBank/DDBJ databases">
        <authorList>
            <person name="Zhu H."/>
        </authorList>
    </citation>
    <scope>NUCLEOTIDE SEQUENCE [LARGE SCALE GENOMIC DNA]</scope>
    <source>
        <strain evidence="1 2">K2S05-167</strain>
    </source>
</reference>
<dbReference type="OrthoDB" id="71945at2"/>
<protein>
    <submittedName>
        <fullName evidence="1">Uncharacterized protein</fullName>
    </submittedName>
</protein>
<dbReference type="RefSeq" id="WP_119763383.1">
    <property type="nucleotide sequence ID" value="NZ_QYUJ01000014.1"/>
</dbReference>
<sequence>MTGASEFIQFEVGGVSITAFVTPEELLGIESGAVVDVTLRHVVAVHLDVGEQVPFRDLRCTFVGGEPSPFVPVD</sequence>
<accession>A0A418V6Z2</accession>
<comment type="caution">
    <text evidence="1">The sequence shown here is derived from an EMBL/GenBank/DDBJ whole genome shotgun (WGS) entry which is preliminary data.</text>
</comment>
<proteinExistence type="predicted"/>
<dbReference type="Proteomes" id="UP000286287">
    <property type="component" value="Unassembled WGS sequence"/>
</dbReference>
<keyword evidence="2" id="KW-1185">Reference proteome</keyword>
<name>A0A418V6Z2_9DEIO</name>
<evidence type="ECO:0000313" key="2">
    <source>
        <dbReference type="Proteomes" id="UP000286287"/>
    </source>
</evidence>
<dbReference type="AlphaFoldDB" id="A0A418V6Z2"/>
<organism evidence="1 2">
    <name type="scientific">Deinococcus cavernae</name>
    <dbReference type="NCBI Taxonomy" id="2320857"/>
    <lineage>
        <taxon>Bacteria</taxon>
        <taxon>Thermotogati</taxon>
        <taxon>Deinococcota</taxon>
        <taxon>Deinococci</taxon>
        <taxon>Deinococcales</taxon>
        <taxon>Deinococcaceae</taxon>
        <taxon>Deinococcus</taxon>
    </lineage>
</organism>